<keyword evidence="3" id="KW-1185">Reference proteome</keyword>
<reference evidence="2 3" key="1">
    <citation type="journal article" date="2013" name="J. Virol.">
        <title>New Insights into the Evolution of Entomopoxvirinae from the Complete Genome Sequences of Four Entomopoxviruses Infecting Adoxophyes honmai, Choristoneura biennis, Choristoneura rosaceana, and Mythimna separata.</title>
        <authorList>
            <person name="Theze J."/>
            <person name="Takatsuka J."/>
            <person name="Li Z."/>
            <person name="Gallais J."/>
            <person name="Doucet D."/>
            <person name="Arif B."/>
            <person name="Nakai M."/>
            <person name="Herniou E.A."/>
        </authorList>
    </citation>
    <scope>NUCLEOTIDE SEQUENCE [LARGE SCALE GENOMIC DNA]</scope>
</reference>
<dbReference type="GO" id="GO:0004197">
    <property type="term" value="F:cysteine-type endopeptidase activity"/>
    <property type="evidence" value="ECO:0007669"/>
    <property type="project" value="InterPro"/>
</dbReference>
<dbReference type="KEGG" id="vg:15613679"/>
<dbReference type="OrthoDB" id="34158at10239"/>
<accession>A0A916KQ30</accession>
<dbReference type="SUPFAM" id="SSF52129">
    <property type="entry name" value="Caspase-like"/>
    <property type="match status" value="1"/>
</dbReference>
<dbReference type="RefSeq" id="YP_008003574.1">
    <property type="nucleotide sequence ID" value="NC_021246.1"/>
</dbReference>
<evidence type="ECO:0000259" key="1">
    <source>
        <dbReference type="Pfam" id="PF00656"/>
    </source>
</evidence>
<protein>
    <recommendedName>
        <fullName evidence="1">Peptidase C14 caspase domain-containing protein</fullName>
    </recommendedName>
</protein>
<dbReference type="EMBL" id="HF679134">
    <property type="protein sequence ID" value="CCU56255.1"/>
    <property type="molecule type" value="Genomic_DNA"/>
</dbReference>
<dbReference type="GeneID" id="15613679"/>
<dbReference type="GO" id="GO:0006508">
    <property type="term" value="P:proteolysis"/>
    <property type="evidence" value="ECO:0007669"/>
    <property type="project" value="InterPro"/>
</dbReference>
<dbReference type="InterPro" id="IPR011600">
    <property type="entry name" value="Pept_C14_caspase"/>
</dbReference>
<evidence type="ECO:0000313" key="3">
    <source>
        <dbReference type="Proteomes" id="UP000792671"/>
    </source>
</evidence>
<dbReference type="Gene3D" id="3.40.50.1460">
    <property type="match status" value="1"/>
</dbReference>
<dbReference type="InterPro" id="IPR029030">
    <property type="entry name" value="Caspase-like_dom_sf"/>
</dbReference>
<sequence length="205" mass="24171">MRLIMDQNNKENYLLIFNNYSFESNRSYDYLQGNLNKNIEESEKLQKLFCDELCFKKIICDNYTHDKIIDTISETLIKFENEKPKIIIICILSYFESGKIYSSDIDYPLQDIIRPFTLNKNLINIPKLYFIQTTNVKSTICCRRNDGIELIGYNTLILRSLNDSKLISLFCSNYKKDYTILEICNKIQTIPPSFLILSTLKDNYI</sequence>
<feature type="domain" description="Peptidase C14 caspase" evidence="1">
    <location>
        <begin position="15"/>
        <end position="145"/>
    </location>
</feature>
<proteinExistence type="predicted"/>
<organism evidence="2 3">
    <name type="scientific">Mythimna separata entomopoxvirus 'L'</name>
    <dbReference type="NCBI Taxonomy" id="1293572"/>
    <lineage>
        <taxon>Viruses</taxon>
        <taxon>Varidnaviria</taxon>
        <taxon>Bamfordvirae</taxon>
        <taxon>Nucleocytoviricota</taxon>
        <taxon>Pokkesviricetes</taxon>
        <taxon>Chitovirales</taxon>
        <taxon>Poxviridae</taxon>
        <taxon>Entomopoxvirinae</taxon>
        <taxon>Betaentomopoxvirus</taxon>
        <taxon>Betaentomopoxvirus mseparata</taxon>
        <taxon>Mythimna separata entomopoxvirus</taxon>
    </lineage>
</organism>
<name>A0A916KQ30_9POXV</name>
<dbReference type="Pfam" id="PF00656">
    <property type="entry name" value="Peptidase_C14"/>
    <property type="match status" value="1"/>
</dbReference>
<evidence type="ECO:0000313" key="2">
    <source>
        <dbReference type="EMBL" id="CCU56255.1"/>
    </source>
</evidence>
<gene>
    <name evidence="2" type="ORF">MYSEV_057</name>
</gene>
<dbReference type="Proteomes" id="UP000792671">
    <property type="component" value="Genome"/>
</dbReference>